<dbReference type="SUPFAM" id="SSF55874">
    <property type="entry name" value="ATPase domain of HSP90 chaperone/DNA topoisomerase II/histidine kinase"/>
    <property type="match status" value="1"/>
</dbReference>
<evidence type="ECO:0000256" key="5">
    <source>
        <dbReference type="ARBA" id="ARBA00022679"/>
    </source>
</evidence>
<evidence type="ECO:0000256" key="6">
    <source>
        <dbReference type="ARBA" id="ARBA00022692"/>
    </source>
</evidence>
<evidence type="ECO:0000256" key="2">
    <source>
        <dbReference type="ARBA" id="ARBA00004141"/>
    </source>
</evidence>
<evidence type="ECO:0000313" key="17">
    <source>
        <dbReference type="Proteomes" id="UP000320393"/>
    </source>
</evidence>
<dbReference type="InterPro" id="IPR029016">
    <property type="entry name" value="GAF-like_dom_sf"/>
</dbReference>
<evidence type="ECO:0000256" key="4">
    <source>
        <dbReference type="ARBA" id="ARBA00022553"/>
    </source>
</evidence>
<evidence type="ECO:0000256" key="9">
    <source>
        <dbReference type="ARBA" id="ARBA00022840"/>
    </source>
</evidence>
<dbReference type="GO" id="GO:0005524">
    <property type="term" value="F:ATP binding"/>
    <property type="evidence" value="ECO:0007669"/>
    <property type="project" value="UniProtKB-KW"/>
</dbReference>
<dbReference type="Pfam" id="PF00512">
    <property type="entry name" value="HisKA"/>
    <property type="match status" value="1"/>
</dbReference>
<evidence type="ECO:0000256" key="13">
    <source>
        <dbReference type="SAM" id="Coils"/>
    </source>
</evidence>
<dbReference type="GO" id="GO:0000155">
    <property type="term" value="F:phosphorelay sensor kinase activity"/>
    <property type="evidence" value="ECO:0007669"/>
    <property type="project" value="InterPro"/>
</dbReference>
<name>A0A537LUP3_9BACT</name>
<dbReference type="InterPro" id="IPR025201">
    <property type="entry name" value="KdpD_TM"/>
</dbReference>
<feature type="transmembrane region" description="Helical" evidence="14">
    <location>
        <begin position="24"/>
        <end position="45"/>
    </location>
</feature>
<comment type="caution">
    <text evidence="16">The sequence shown here is derived from an EMBL/GenBank/DDBJ whole genome shotgun (WGS) entry which is preliminary data.</text>
</comment>
<dbReference type="InterPro" id="IPR004358">
    <property type="entry name" value="Sig_transdc_His_kin-like_C"/>
</dbReference>
<evidence type="ECO:0000256" key="11">
    <source>
        <dbReference type="ARBA" id="ARBA00023012"/>
    </source>
</evidence>
<dbReference type="InterPro" id="IPR052023">
    <property type="entry name" value="Histidine_kinase_KdpD"/>
</dbReference>
<feature type="non-terminal residue" evidence="16">
    <location>
        <position position="1"/>
    </location>
</feature>
<sequence>SFLSIALFDFFFVPPRFTFAVSDVGYLLTFVVMLVIALLISGLTLRVRAQAETARERERRTAALYAMSRDLAGIRGRGELVGAVTRHVQETFGAPTQILLPNETGRLEAPIGAVPSPAYPLDEKEQSVAAWVFGRGRVAGAGTDTLPAATGLYVPLIGSTGIIGVLGVRPTDPKRFQDPGVLHLLETFAGQAAVALERTLLAERAQREQVEIEAERLRTSLLSSLSHDLRTPLGAITGALSSLLEDRGTMSEATRRDLLQAALEESQRMNRLIGNLLDMIRVESGTLSVQRDWQPLEEPVGVALIRLEDRLRDHPVHVRLPPDLPLVPIDGVLIEQVFINLLENAVKYTPSGTPIEITATAVDGAVRVDVADHGPGLPAGEEARIFEKFYRVPAATATGGVGLGLTIVRGIITAHGGRIWAENRPGGGALFRFTLPLSGPPHVGVPAEAEVA</sequence>
<dbReference type="PANTHER" id="PTHR45569">
    <property type="entry name" value="SENSOR PROTEIN KDPD"/>
    <property type="match status" value="1"/>
</dbReference>
<evidence type="ECO:0000256" key="3">
    <source>
        <dbReference type="ARBA" id="ARBA00012438"/>
    </source>
</evidence>
<keyword evidence="11" id="KW-0902">Two-component regulatory system</keyword>
<dbReference type="SUPFAM" id="SSF55781">
    <property type="entry name" value="GAF domain-like"/>
    <property type="match status" value="1"/>
</dbReference>
<keyword evidence="9" id="KW-0067">ATP-binding</keyword>
<comment type="catalytic activity">
    <reaction evidence="1">
        <text>ATP + protein L-histidine = ADP + protein N-phospho-L-histidine.</text>
        <dbReference type="EC" id="2.7.13.3"/>
    </reaction>
</comment>
<dbReference type="SMART" id="SM00388">
    <property type="entry name" value="HisKA"/>
    <property type="match status" value="1"/>
</dbReference>
<dbReference type="PANTHER" id="PTHR45569:SF1">
    <property type="entry name" value="SENSOR PROTEIN KDPD"/>
    <property type="match status" value="1"/>
</dbReference>
<dbReference type="PROSITE" id="PS50109">
    <property type="entry name" value="HIS_KIN"/>
    <property type="match status" value="1"/>
</dbReference>
<evidence type="ECO:0000256" key="8">
    <source>
        <dbReference type="ARBA" id="ARBA00022777"/>
    </source>
</evidence>
<dbReference type="Gene3D" id="1.20.120.620">
    <property type="entry name" value="Backbone structure of the membrane domain of e. Coli histidine kinase receptor kdpd"/>
    <property type="match status" value="1"/>
</dbReference>
<evidence type="ECO:0000256" key="10">
    <source>
        <dbReference type="ARBA" id="ARBA00022989"/>
    </source>
</evidence>
<dbReference type="InterPro" id="IPR003661">
    <property type="entry name" value="HisK_dim/P_dom"/>
</dbReference>
<dbReference type="Gene3D" id="1.10.287.130">
    <property type="match status" value="1"/>
</dbReference>
<dbReference type="InterPro" id="IPR038318">
    <property type="entry name" value="KdpD_sf"/>
</dbReference>
<organism evidence="16 17">
    <name type="scientific">Candidatus Segetimicrobium genomatis</name>
    <dbReference type="NCBI Taxonomy" id="2569760"/>
    <lineage>
        <taxon>Bacteria</taxon>
        <taxon>Bacillati</taxon>
        <taxon>Candidatus Sysuimicrobiota</taxon>
        <taxon>Candidatus Sysuimicrobiia</taxon>
        <taxon>Candidatus Sysuimicrobiales</taxon>
        <taxon>Candidatus Segetimicrobiaceae</taxon>
        <taxon>Candidatus Segetimicrobium</taxon>
    </lineage>
</organism>
<dbReference type="Pfam" id="PF13492">
    <property type="entry name" value="GAF_3"/>
    <property type="match status" value="1"/>
</dbReference>
<dbReference type="EMBL" id="VBAM01000212">
    <property type="protein sequence ID" value="TMJ11733.1"/>
    <property type="molecule type" value="Genomic_DNA"/>
</dbReference>
<keyword evidence="10 14" id="KW-1133">Transmembrane helix</keyword>
<keyword evidence="8" id="KW-0418">Kinase</keyword>
<dbReference type="CDD" id="cd00082">
    <property type="entry name" value="HisKA"/>
    <property type="match status" value="1"/>
</dbReference>
<dbReference type="EC" id="2.7.13.3" evidence="3"/>
<dbReference type="InterPro" id="IPR036097">
    <property type="entry name" value="HisK_dim/P_sf"/>
</dbReference>
<reference evidence="16 17" key="1">
    <citation type="journal article" date="2019" name="Nat. Microbiol.">
        <title>Mediterranean grassland soil C-N compound turnover is dependent on rainfall and depth, and is mediated by genomically divergent microorganisms.</title>
        <authorList>
            <person name="Diamond S."/>
            <person name="Andeer P.F."/>
            <person name="Li Z."/>
            <person name="Crits-Christoph A."/>
            <person name="Burstein D."/>
            <person name="Anantharaman K."/>
            <person name="Lane K.R."/>
            <person name="Thomas B.C."/>
            <person name="Pan C."/>
            <person name="Northen T.R."/>
            <person name="Banfield J.F."/>
        </authorList>
    </citation>
    <scope>NUCLEOTIDE SEQUENCE [LARGE SCALE GENOMIC DNA]</scope>
    <source>
        <strain evidence="16">NP_5</strain>
    </source>
</reference>
<dbReference type="SMART" id="SM00387">
    <property type="entry name" value="HATPase_c"/>
    <property type="match status" value="1"/>
</dbReference>
<comment type="subcellular location">
    <subcellularLocation>
        <location evidence="2">Membrane</location>
        <topology evidence="2">Multi-pass membrane protein</topology>
    </subcellularLocation>
</comment>
<feature type="domain" description="Histidine kinase" evidence="15">
    <location>
        <begin position="224"/>
        <end position="439"/>
    </location>
</feature>
<dbReference type="Proteomes" id="UP000320393">
    <property type="component" value="Unassembled WGS sequence"/>
</dbReference>
<dbReference type="InterPro" id="IPR036890">
    <property type="entry name" value="HATPase_C_sf"/>
</dbReference>
<keyword evidence="6 14" id="KW-0812">Transmembrane</keyword>
<evidence type="ECO:0000313" key="16">
    <source>
        <dbReference type="EMBL" id="TMJ11733.1"/>
    </source>
</evidence>
<evidence type="ECO:0000256" key="1">
    <source>
        <dbReference type="ARBA" id="ARBA00000085"/>
    </source>
</evidence>
<protein>
    <recommendedName>
        <fullName evidence="3">histidine kinase</fullName>
        <ecNumber evidence="3">2.7.13.3</ecNumber>
    </recommendedName>
</protein>
<dbReference type="InterPro" id="IPR003594">
    <property type="entry name" value="HATPase_dom"/>
</dbReference>
<dbReference type="GO" id="GO:0005886">
    <property type="term" value="C:plasma membrane"/>
    <property type="evidence" value="ECO:0007669"/>
    <property type="project" value="TreeGrafter"/>
</dbReference>
<keyword evidence="7" id="KW-0547">Nucleotide-binding</keyword>
<dbReference type="InterPro" id="IPR005467">
    <property type="entry name" value="His_kinase_dom"/>
</dbReference>
<dbReference type="PRINTS" id="PR00344">
    <property type="entry name" value="BCTRLSENSOR"/>
</dbReference>
<keyword evidence="5" id="KW-0808">Transferase</keyword>
<evidence type="ECO:0000259" key="15">
    <source>
        <dbReference type="PROSITE" id="PS50109"/>
    </source>
</evidence>
<keyword evidence="4" id="KW-0597">Phosphoprotein</keyword>
<dbReference type="FunFam" id="3.30.565.10:FF:000042">
    <property type="entry name" value="Two-component sensor histidine kinase KdpD"/>
    <property type="match status" value="1"/>
</dbReference>
<dbReference type="AlphaFoldDB" id="A0A537LUP3"/>
<gene>
    <name evidence="16" type="ORF">E6H02_06625</name>
</gene>
<dbReference type="SUPFAM" id="SSF47384">
    <property type="entry name" value="Homodimeric domain of signal transducing histidine kinase"/>
    <property type="match status" value="1"/>
</dbReference>
<keyword evidence="13" id="KW-0175">Coiled coil</keyword>
<proteinExistence type="predicted"/>
<feature type="coiled-coil region" evidence="13">
    <location>
        <begin position="193"/>
        <end position="220"/>
    </location>
</feature>
<accession>A0A537LUP3</accession>
<dbReference type="Gene3D" id="3.30.450.40">
    <property type="match status" value="1"/>
</dbReference>
<evidence type="ECO:0000256" key="14">
    <source>
        <dbReference type="SAM" id="Phobius"/>
    </source>
</evidence>
<dbReference type="InterPro" id="IPR003018">
    <property type="entry name" value="GAF"/>
</dbReference>
<dbReference type="Gene3D" id="3.30.565.10">
    <property type="entry name" value="Histidine kinase-like ATPase, C-terminal domain"/>
    <property type="match status" value="1"/>
</dbReference>
<keyword evidence="12 14" id="KW-0472">Membrane</keyword>
<evidence type="ECO:0000256" key="12">
    <source>
        <dbReference type="ARBA" id="ARBA00023136"/>
    </source>
</evidence>
<dbReference type="CDD" id="cd00075">
    <property type="entry name" value="HATPase"/>
    <property type="match status" value="1"/>
</dbReference>
<dbReference type="Pfam" id="PF02518">
    <property type="entry name" value="HATPase_c"/>
    <property type="match status" value="1"/>
</dbReference>
<evidence type="ECO:0000256" key="7">
    <source>
        <dbReference type="ARBA" id="ARBA00022741"/>
    </source>
</evidence>
<dbReference type="GO" id="GO:0042802">
    <property type="term" value="F:identical protein binding"/>
    <property type="evidence" value="ECO:0007669"/>
    <property type="project" value="UniProtKB-ARBA"/>
</dbReference>
<dbReference type="Pfam" id="PF13493">
    <property type="entry name" value="DUF4118"/>
    <property type="match status" value="1"/>
</dbReference>